<name>A0A814TJZ9_9BILA</name>
<evidence type="ECO:0000313" key="4">
    <source>
        <dbReference type="Proteomes" id="UP000663832"/>
    </source>
</evidence>
<evidence type="ECO:0000313" key="5">
    <source>
        <dbReference type="Proteomes" id="UP000663877"/>
    </source>
</evidence>
<protein>
    <recommendedName>
        <fullName evidence="1">Glycosyltransferase 61 catalytic domain-containing protein</fullName>
    </recommendedName>
</protein>
<evidence type="ECO:0000313" key="3">
    <source>
        <dbReference type="EMBL" id="CAF1299911.1"/>
    </source>
</evidence>
<reference evidence="2" key="1">
    <citation type="submission" date="2021-02" db="EMBL/GenBank/DDBJ databases">
        <authorList>
            <person name="Nowell W R."/>
        </authorList>
    </citation>
    <scope>NUCLEOTIDE SEQUENCE</scope>
</reference>
<dbReference type="EMBL" id="CAJNOI010000180">
    <property type="protein sequence ID" value="CAF1163098.1"/>
    <property type="molecule type" value="Genomic_DNA"/>
</dbReference>
<dbReference type="Proteomes" id="UP000663832">
    <property type="component" value="Unassembled WGS sequence"/>
</dbReference>
<sequence>MMLPAWLAMRTLADRLHFSDQNITYIIDDNQCSCPLAAPSFSLLSHRPVLNFGNLVNQGKKYGKSHICFDRMIVGYRLQTPLEYAHNLAHLENGDLARYRDAIKTLHGLPLHVNMSAGACIALLVQRGVDRRLIPESIKQIVETLRERTLCTVKVATFEGLPIVEQVRLVATATIFVSVSGSGAQQFIWLPDGAVSLIIIHPQQPLNVIGHGGIGGGGLILNDFLCWKLPTILCLQAGAKGIQPREDGRNSIQIDKKLFSNALDMIKMWHHRGKFDPRDPSE</sequence>
<dbReference type="GO" id="GO:0016757">
    <property type="term" value="F:glycosyltransferase activity"/>
    <property type="evidence" value="ECO:0007669"/>
    <property type="project" value="InterPro"/>
</dbReference>
<evidence type="ECO:0000313" key="2">
    <source>
        <dbReference type="EMBL" id="CAF1163098.1"/>
    </source>
</evidence>
<proteinExistence type="predicted"/>
<keyword evidence="4" id="KW-1185">Reference proteome</keyword>
<organism evidence="2 5">
    <name type="scientific">Adineta steineri</name>
    <dbReference type="NCBI Taxonomy" id="433720"/>
    <lineage>
        <taxon>Eukaryota</taxon>
        <taxon>Metazoa</taxon>
        <taxon>Spiralia</taxon>
        <taxon>Gnathifera</taxon>
        <taxon>Rotifera</taxon>
        <taxon>Eurotatoria</taxon>
        <taxon>Bdelloidea</taxon>
        <taxon>Adinetida</taxon>
        <taxon>Adinetidae</taxon>
        <taxon>Adineta</taxon>
    </lineage>
</organism>
<evidence type="ECO:0000259" key="1">
    <source>
        <dbReference type="Pfam" id="PF04577"/>
    </source>
</evidence>
<dbReference type="Pfam" id="PF04577">
    <property type="entry name" value="Glyco_transf_61"/>
    <property type="match status" value="1"/>
</dbReference>
<dbReference type="AlphaFoldDB" id="A0A814TJZ9"/>
<dbReference type="Proteomes" id="UP000663877">
    <property type="component" value="Unassembled WGS sequence"/>
</dbReference>
<dbReference type="InterPro" id="IPR049625">
    <property type="entry name" value="Glyco_transf_61_cat"/>
</dbReference>
<dbReference type="OrthoDB" id="10075034at2759"/>
<gene>
    <name evidence="2" type="ORF">BJG266_LOCUS24752</name>
    <name evidence="3" type="ORF">QVE165_LOCUS31185</name>
</gene>
<comment type="caution">
    <text evidence="2">The sequence shown here is derived from an EMBL/GenBank/DDBJ whole genome shotgun (WGS) entry which is preliminary data.</text>
</comment>
<feature type="domain" description="Glycosyltransferase 61 catalytic" evidence="1">
    <location>
        <begin position="123"/>
        <end position="195"/>
    </location>
</feature>
<accession>A0A814TJZ9</accession>
<dbReference type="EMBL" id="CAJNOM010000265">
    <property type="protein sequence ID" value="CAF1299911.1"/>
    <property type="molecule type" value="Genomic_DNA"/>
</dbReference>